<comment type="caution">
    <text evidence="1">The sequence shown here is derived from an EMBL/GenBank/DDBJ whole genome shotgun (WGS) entry which is preliminary data.</text>
</comment>
<name>A0A8J5GQ52_ZINOF</name>
<proteinExistence type="predicted"/>
<evidence type="ECO:0000313" key="1">
    <source>
        <dbReference type="EMBL" id="KAG6507810.1"/>
    </source>
</evidence>
<dbReference type="Proteomes" id="UP000734854">
    <property type="component" value="Unassembled WGS sequence"/>
</dbReference>
<sequence length="152" mass="16548">MNGPAVYDIARKIWSASTKSAHDSDEEDINSPNSNAIITVRIHDGSMSSERRNSISRRLMRRRMIEEAAAGVLDPTSAIGGVDVDRSTPPMQTPLAPEAVIPNIIEETVKSCLSPLFKELINGTSPLNFLALSLGCGSLTDQGLPMDEKWRK</sequence>
<dbReference type="AlphaFoldDB" id="A0A8J5GQ52"/>
<protein>
    <submittedName>
        <fullName evidence="1">Uncharacterized protein</fullName>
    </submittedName>
</protein>
<evidence type="ECO:0000313" key="2">
    <source>
        <dbReference type="Proteomes" id="UP000734854"/>
    </source>
</evidence>
<accession>A0A8J5GQ52</accession>
<dbReference type="EMBL" id="JACMSC010000009">
    <property type="protein sequence ID" value="KAG6507810.1"/>
    <property type="molecule type" value="Genomic_DNA"/>
</dbReference>
<reference evidence="1 2" key="1">
    <citation type="submission" date="2020-08" db="EMBL/GenBank/DDBJ databases">
        <title>Plant Genome Project.</title>
        <authorList>
            <person name="Zhang R.-G."/>
        </authorList>
    </citation>
    <scope>NUCLEOTIDE SEQUENCE [LARGE SCALE GENOMIC DNA]</scope>
    <source>
        <tissue evidence="1">Rhizome</tissue>
    </source>
</reference>
<gene>
    <name evidence="1" type="ORF">ZIOFF_033163</name>
</gene>
<organism evidence="1 2">
    <name type="scientific">Zingiber officinale</name>
    <name type="common">Ginger</name>
    <name type="synonym">Amomum zingiber</name>
    <dbReference type="NCBI Taxonomy" id="94328"/>
    <lineage>
        <taxon>Eukaryota</taxon>
        <taxon>Viridiplantae</taxon>
        <taxon>Streptophyta</taxon>
        <taxon>Embryophyta</taxon>
        <taxon>Tracheophyta</taxon>
        <taxon>Spermatophyta</taxon>
        <taxon>Magnoliopsida</taxon>
        <taxon>Liliopsida</taxon>
        <taxon>Zingiberales</taxon>
        <taxon>Zingiberaceae</taxon>
        <taxon>Zingiber</taxon>
    </lineage>
</organism>
<keyword evidence="2" id="KW-1185">Reference proteome</keyword>